<protein>
    <submittedName>
        <fullName evidence="1">Uncharacterized protein</fullName>
    </submittedName>
</protein>
<proteinExistence type="predicted"/>
<accession>S4NWX7</accession>
<dbReference type="AlphaFoldDB" id="S4NWX7"/>
<sequence>MRIYNGLRSRNCQQPTCRALPSFCRASMRITRKLNRANQLLLHHKPRTNTYGNKNIIFEGAQIYNKLPSYITESKST</sequence>
<reference evidence="1" key="1">
    <citation type="journal article" date="2013" name="BMC Genomics">
        <title>Unscrambling butterfly oogenesis.</title>
        <authorList>
            <person name="Carter J.M."/>
            <person name="Baker S.C."/>
            <person name="Pink R."/>
            <person name="Carter D.R."/>
            <person name="Collins A."/>
            <person name="Tomlin J."/>
            <person name="Gibbs M."/>
            <person name="Breuker C.J."/>
        </authorList>
    </citation>
    <scope>NUCLEOTIDE SEQUENCE</scope>
    <source>
        <tissue evidence="1">Ovary</tissue>
    </source>
</reference>
<organism evidence="1">
    <name type="scientific">Pararge aegeria</name>
    <name type="common">speckled wood butterfly</name>
    <dbReference type="NCBI Taxonomy" id="116150"/>
    <lineage>
        <taxon>Eukaryota</taxon>
        <taxon>Metazoa</taxon>
        <taxon>Ecdysozoa</taxon>
        <taxon>Arthropoda</taxon>
        <taxon>Hexapoda</taxon>
        <taxon>Insecta</taxon>
        <taxon>Pterygota</taxon>
        <taxon>Neoptera</taxon>
        <taxon>Endopterygota</taxon>
        <taxon>Lepidoptera</taxon>
        <taxon>Glossata</taxon>
        <taxon>Ditrysia</taxon>
        <taxon>Papilionoidea</taxon>
        <taxon>Nymphalidae</taxon>
        <taxon>Satyrinae</taxon>
        <taxon>Satyrini</taxon>
        <taxon>Parargina</taxon>
        <taxon>Pararge</taxon>
    </lineage>
</organism>
<reference evidence="1" key="2">
    <citation type="submission" date="2013-05" db="EMBL/GenBank/DDBJ databases">
        <authorList>
            <person name="Carter J.-M."/>
            <person name="Baker S.C."/>
            <person name="Pink R."/>
            <person name="Carter D.R.F."/>
            <person name="Collins A."/>
            <person name="Tomlin J."/>
            <person name="Gibbs M."/>
            <person name="Breuker C.J."/>
        </authorList>
    </citation>
    <scope>NUCLEOTIDE SEQUENCE</scope>
    <source>
        <tissue evidence="1">Ovary</tissue>
    </source>
</reference>
<evidence type="ECO:0000313" key="1">
    <source>
        <dbReference type="EMBL" id="JAA83266.1"/>
    </source>
</evidence>
<name>S4NWX7_9NEOP</name>
<feature type="non-terminal residue" evidence="1">
    <location>
        <position position="77"/>
    </location>
</feature>
<dbReference type="EMBL" id="GAIX01009294">
    <property type="protein sequence ID" value="JAA83266.1"/>
    <property type="molecule type" value="Transcribed_RNA"/>
</dbReference>